<gene>
    <name evidence="4" type="ORF">AMD00_13950</name>
</gene>
<dbReference type="CDD" id="cd24052">
    <property type="entry name" value="ASKHA_NBD_HpPPX-GppA-like"/>
    <property type="match status" value="1"/>
</dbReference>
<dbReference type="OrthoDB" id="9807195at2"/>
<protein>
    <submittedName>
        <fullName evidence="4">Exopolyphosphatase</fullName>
    </submittedName>
</protein>
<reference evidence="5" key="1">
    <citation type="submission" date="2015-08" db="EMBL/GenBank/DDBJ databases">
        <title>Fjat-10028 dsm 16317.</title>
        <authorList>
            <person name="Liu B."/>
            <person name="Wang J."/>
            <person name="Zhu Y."/>
            <person name="Liu G."/>
            <person name="Chen Q."/>
            <person name="Chen Z."/>
            <person name="Lan J."/>
            <person name="Che J."/>
            <person name="Ge C."/>
            <person name="Shi H."/>
            <person name="Pan Z."/>
            <person name="Liu X."/>
        </authorList>
    </citation>
    <scope>NUCLEOTIDE SEQUENCE [LARGE SCALE GENOMIC DNA]</scope>
    <source>
        <strain evidence="5">DSM 16317</strain>
    </source>
</reference>
<dbReference type="GO" id="GO:0006357">
    <property type="term" value="P:regulation of transcription by RNA polymerase II"/>
    <property type="evidence" value="ECO:0007669"/>
    <property type="project" value="TreeGrafter"/>
</dbReference>
<evidence type="ECO:0000256" key="1">
    <source>
        <dbReference type="ARBA" id="ARBA00007125"/>
    </source>
</evidence>
<dbReference type="Proteomes" id="UP000036867">
    <property type="component" value="Unassembled WGS sequence"/>
</dbReference>
<evidence type="ECO:0000259" key="3">
    <source>
        <dbReference type="Pfam" id="PF21447"/>
    </source>
</evidence>
<dbReference type="InterPro" id="IPR043129">
    <property type="entry name" value="ATPase_NBD"/>
</dbReference>
<name>A0A0M0LEZ1_9BACL</name>
<dbReference type="STRING" id="263475.AMD00_13950"/>
<proteinExistence type="inferred from homology"/>
<dbReference type="InterPro" id="IPR050273">
    <property type="entry name" value="GppA/Ppx_hydrolase"/>
</dbReference>
<dbReference type="SUPFAM" id="SSF109604">
    <property type="entry name" value="HD-domain/PDEase-like"/>
    <property type="match status" value="1"/>
</dbReference>
<dbReference type="GeneID" id="301137201"/>
<dbReference type="Gene3D" id="3.30.420.150">
    <property type="entry name" value="Exopolyphosphatase. Domain 2"/>
    <property type="match status" value="1"/>
</dbReference>
<feature type="domain" description="Ppx/GppA phosphatase N-terminal" evidence="2">
    <location>
        <begin position="29"/>
        <end position="304"/>
    </location>
</feature>
<dbReference type="InterPro" id="IPR003695">
    <property type="entry name" value="Ppx_GppA_N"/>
</dbReference>
<evidence type="ECO:0000313" key="4">
    <source>
        <dbReference type="EMBL" id="KOO49462.1"/>
    </source>
</evidence>
<accession>A0A0M0LEZ1</accession>
<dbReference type="SUPFAM" id="SSF53067">
    <property type="entry name" value="Actin-like ATPase domain"/>
    <property type="match status" value="2"/>
</dbReference>
<organism evidence="4 5">
    <name type="scientific">Viridibacillus arvi</name>
    <dbReference type="NCBI Taxonomy" id="263475"/>
    <lineage>
        <taxon>Bacteria</taxon>
        <taxon>Bacillati</taxon>
        <taxon>Bacillota</taxon>
        <taxon>Bacilli</taxon>
        <taxon>Bacillales</taxon>
        <taxon>Caryophanaceae</taxon>
        <taxon>Viridibacillus</taxon>
    </lineage>
</organism>
<dbReference type="Pfam" id="PF02541">
    <property type="entry name" value="Ppx-GppA"/>
    <property type="match status" value="1"/>
</dbReference>
<evidence type="ECO:0000313" key="5">
    <source>
        <dbReference type="Proteomes" id="UP000036867"/>
    </source>
</evidence>
<dbReference type="Gene3D" id="1.10.3210.10">
    <property type="entry name" value="Hypothetical protein af1432"/>
    <property type="match status" value="1"/>
</dbReference>
<dbReference type="PANTHER" id="PTHR30005">
    <property type="entry name" value="EXOPOLYPHOSPHATASE"/>
    <property type="match status" value="1"/>
</dbReference>
<dbReference type="InterPro" id="IPR048950">
    <property type="entry name" value="Ppx_GppA_C"/>
</dbReference>
<comment type="caution">
    <text evidence="4">The sequence shown here is derived from an EMBL/GenBank/DDBJ whole genome shotgun (WGS) entry which is preliminary data.</text>
</comment>
<dbReference type="PANTHER" id="PTHR30005:SF0">
    <property type="entry name" value="RETROGRADE REGULATION PROTEIN 2"/>
    <property type="match status" value="1"/>
</dbReference>
<dbReference type="Gene3D" id="3.30.420.40">
    <property type="match status" value="1"/>
</dbReference>
<dbReference type="AlphaFoldDB" id="A0A0M0LEZ1"/>
<dbReference type="EMBL" id="LILB01000005">
    <property type="protein sequence ID" value="KOO49462.1"/>
    <property type="molecule type" value="Genomic_DNA"/>
</dbReference>
<evidence type="ECO:0000259" key="2">
    <source>
        <dbReference type="Pfam" id="PF02541"/>
    </source>
</evidence>
<keyword evidence="5" id="KW-1185">Reference proteome</keyword>
<dbReference type="RefSeq" id="WP_053417626.1">
    <property type="nucleotide sequence ID" value="NZ_LILB01000005.1"/>
</dbReference>
<feature type="domain" description="Ppx/GppA phosphatase C-terminal" evidence="3">
    <location>
        <begin position="355"/>
        <end position="478"/>
    </location>
</feature>
<dbReference type="Pfam" id="PF21447">
    <property type="entry name" value="Ppx-GppA_III"/>
    <property type="match status" value="1"/>
</dbReference>
<dbReference type="PATRIC" id="fig|263475.3.peg.4052"/>
<comment type="similarity">
    <text evidence="1">Belongs to the GppA/Ppx family.</text>
</comment>
<sequence>MTYFKTAIIDIGSNTIRLVLYTYDPLRGLKEVENIKSVTRLRNYLQVDNVMSEEGVQELEEVLLFFRDILNDYHIVDLRAIATAAIRQAQNSSEIIEHMWKNTGIKIELLSGEQEAYFGYFAVAHTLKTPSAITIDIGGGSTELTYFKDKELQCSHSFPFGSVSLKQQFIQGDTMTNEAGEKIYEFAKSNFETLLWLKGAQLPVIGIGGSARNMAKLDQRKKDYPISGIHQYEMTKEDFTIISNEVTSLTFEELKQLDGLSSDRADIIAPVIIVFQALMDVVGSETFQFSRKGLREGLVIDRILKDNPTAFNKYNVFERSTKFLAAEFDKPLEKTAHFVQLTEMAYFEVCKIGAFSYNAEDLHMLKQAARLFHIGEYIEVDAASQHTFYLLSNRSIDGISHGQRVRLALIASYKNKDDFSRYSEPFMEWFSKDEFKKMRDIGALLKFVYALDASKRNIVESIAMEQSGDNVKLKIYTKGNAMAEMYQANRQKKHLNRIFKGEVSIHFIEKEG</sequence>